<dbReference type="InterPro" id="IPR014001">
    <property type="entry name" value="Helicase_ATP-bd"/>
</dbReference>
<feature type="region of interest" description="Involved in 23S rRNA binding" evidence="5">
    <location>
        <begin position="408"/>
        <end position="483"/>
    </location>
</feature>
<dbReference type="InterPro" id="IPR001650">
    <property type="entry name" value="Helicase_C-like"/>
</dbReference>
<evidence type="ECO:0000256" key="1">
    <source>
        <dbReference type="ARBA" id="ARBA00022741"/>
    </source>
</evidence>
<dbReference type="PROSITE" id="PS51195">
    <property type="entry name" value="Q_MOTIF"/>
    <property type="match status" value="1"/>
</dbReference>
<evidence type="ECO:0000256" key="6">
    <source>
        <dbReference type="PROSITE-ProRule" id="PRU00552"/>
    </source>
</evidence>
<feature type="domain" description="Helicase C-terminal" evidence="8">
    <location>
        <begin position="218"/>
        <end position="379"/>
    </location>
</feature>
<dbReference type="Pfam" id="PF00270">
    <property type="entry name" value="DEAD"/>
    <property type="match status" value="1"/>
</dbReference>
<proteinExistence type="inferred from homology"/>
<dbReference type="Gene3D" id="3.30.70.330">
    <property type="match status" value="1"/>
</dbReference>
<dbReference type="InterPro" id="IPR027417">
    <property type="entry name" value="P-loop_NTPase"/>
</dbReference>
<dbReference type="InterPro" id="IPR011545">
    <property type="entry name" value="DEAD/DEAH_box_helicase_dom"/>
</dbReference>
<comment type="subcellular location">
    <subcellularLocation>
        <location evidence="5">Cytoplasm</location>
    </subcellularLocation>
</comment>
<dbReference type="EC" id="3.6.4.13" evidence="5"/>
<comment type="function">
    <text evidence="5">DEAD-box RNA helicase involved in the assembly of the 50S ribosomal subunit. Has an RNA-dependent ATPase activity, which is specific for 23S rRNA, and a 3' to 5' RNA helicase activity that uses the energy of ATP hydrolysis to destabilize and unwind short rRNA duplexes.</text>
</comment>
<organism evidence="10 11">
    <name type="scientific">Clostridium oceanicum</name>
    <dbReference type="NCBI Taxonomy" id="1543"/>
    <lineage>
        <taxon>Bacteria</taxon>
        <taxon>Bacillati</taxon>
        <taxon>Bacillota</taxon>
        <taxon>Clostridia</taxon>
        <taxon>Eubacteriales</taxon>
        <taxon>Clostridiaceae</taxon>
        <taxon>Clostridium</taxon>
    </lineage>
</organism>
<dbReference type="InterPro" id="IPR000629">
    <property type="entry name" value="RNA-helicase_DEAD-box_CS"/>
</dbReference>
<comment type="caution">
    <text evidence="10">The sequence shown here is derived from an EMBL/GenBank/DDBJ whole genome shotgun (WGS) entry which is preliminary data.</text>
</comment>
<gene>
    <name evidence="5" type="primary">dbpA</name>
    <name evidence="10" type="ORF">GCM10008906_13140</name>
</gene>
<dbReference type="PROSITE" id="PS00039">
    <property type="entry name" value="DEAD_ATP_HELICASE"/>
    <property type="match status" value="1"/>
</dbReference>
<keyword evidence="1 5" id="KW-0547">Nucleotide-binding</keyword>
<dbReference type="InterPro" id="IPR044742">
    <property type="entry name" value="DEAD/DEAH_RhlB"/>
</dbReference>
<keyword evidence="2 5" id="KW-0378">Hydrolase</keyword>
<dbReference type="PANTHER" id="PTHR47959:SF1">
    <property type="entry name" value="ATP-DEPENDENT RNA HELICASE DBPA"/>
    <property type="match status" value="1"/>
</dbReference>
<evidence type="ECO:0000313" key="10">
    <source>
        <dbReference type="EMBL" id="GAA0737247.1"/>
    </source>
</evidence>
<evidence type="ECO:0000256" key="4">
    <source>
        <dbReference type="ARBA" id="ARBA00022840"/>
    </source>
</evidence>
<feature type="domain" description="Helicase ATP-binding" evidence="7">
    <location>
        <begin position="37"/>
        <end position="207"/>
    </location>
</feature>
<keyword evidence="5" id="KW-0690">Ribosome biogenesis</keyword>
<name>A0ABP3UNP3_9CLOT</name>
<evidence type="ECO:0000259" key="8">
    <source>
        <dbReference type="PROSITE" id="PS51194"/>
    </source>
</evidence>
<keyword evidence="5" id="KW-0963">Cytoplasm</keyword>
<sequence>MDNNIQQFNEFKLSENILKALNNLGFLSPSDVQKEAIPRLLNKEDIIVKSQTGSGKTASYGIPICDRVEIENSNIQALVLVPTRELALQVKEDISNIGRLKKIRCDAIFGKQPFNEQVRKLKQRVHIVVGTPGRVIDHIERGNLTLKNLKFVVIDEADKMLNMGFVDQIKKVLENIPKLRTTALFSATIPQQIENLCSDYMKEPKILNIKSNIFNRDKIKESYLEVEDKNKFKLLWRKLYSENPEAAIVFCNTKDKVKNIFAKMKKEGFLVEELHGDMEQKDRIKTMERFKNKEFKVLIATDIAARGIHISNITHVLNYEVPMEKESYVHRIGRTGRAGKEGKAITFVSNYEKKFLKSIEEYIGYEVKKDIEPKDEEVKEGKVKFKESQKELKKNLVKVKQSVHKEITKIHLSGGKKKKIRVIDIVGALSNLKGLTGDDIGIIDIKDGFSYVDILNGKGNLILKKFKEITIKGKKIKLQKAKN</sequence>
<evidence type="ECO:0000256" key="2">
    <source>
        <dbReference type="ARBA" id="ARBA00022801"/>
    </source>
</evidence>
<comment type="domain">
    <text evidence="5">Contains an N-terminal domain that binds non-specifically to RNA and a C-terminal domain that binds specifically and tightly to hairpin 92 of 23S rRNA.</text>
</comment>
<protein>
    <recommendedName>
        <fullName evidence="5">ATP-dependent RNA helicase DbpA</fullName>
        <ecNumber evidence="5">3.6.4.13</ecNumber>
    </recommendedName>
</protein>
<reference evidence="11" key="1">
    <citation type="journal article" date="2019" name="Int. J. Syst. Evol. Microbiol.">
        <title>The Global Catalogue of Microorganisms (GCM) 10K type strain sequencing project: providing services to taxonomists for standard genome sequencing and annotation.</title>
        <authorList>
            <consortium name="The Broad Institute Genomics Platform"/>
            <consortium name="The Broad Institute Genome Sequencing Center for Infectious Disease"/>
            <person name="Wu L."/>
            <person name="Ma J."/>
        </authorList>
    </citation>
    <scope>NUCLEOTIDE SEQUENCE [LARGE SCALE GENOMIC DNA]</scope>
    <source>
        <strain evidence="11">JCM 1407</strain>
    </source>
</reference>
<dbReference type="PROSITE" id="PS51194">
    <property type="entry name" value="HELICASE_CTER"/>
    <property type="match status" value="1"/>
</dbReference>
<dbReference type="PROSITE" id="PS51192">
    <property type="entry name" value="HELICASE_ATP_BIND_1"/>
    <property type="match status" value="1"/>
</dbReference>
<dbReference type="HAMAP" id="MF_00965">
    <property type="entry name" value="DEAD_helicase_DbpA"/>
    <property type="match status" value="1"/>
</dbReference>
<dbReference type="SUPFAM" id="SSF52540">
    <property type="entry name" value="P-loop containing nucleoside triphosphate hydrolases"/>
    <property type="match status" value="1"/>
</dbReference>
<dbReference type="InterPro" id="IPR005580">
    <property type="entry name" value="DbpA/CsdA_RNA-bd_dom"/>
</dbReference>
<comment type="catalytic activity">
    <reaction evidence="5">
        <text>ATP + H2O = ADP + phosphate + H(+)</text>
        <dbReference type="Rhea" id="RHEA:13065"/>
        <dbReference type="ChEBI" id="CHEBI:15377"/>
        <dbReference type="ChEBI" id="CHEBI:15378"/>
        <dbReference type="ChEBI" id="CHEBI:30616"/>
        <dbReference type="ChEBI" id="CHEBI:43474"/>
        <dbReference type="ChEBI" id="CHEBI:456216"/>
        <dbReference type="EC" id="3.6.4.13"/>
    </reaction>
</comment>
<dbReference type="SMART" id="SM00487">
    <property type="entry name" value="DEXDc"/>
    <property type="match status" value="1"/>
</dbReference>
<dbReference type="InterPro" id="IPR014014">
    <property type="entry name" value="RNA_helicase_DEAD_Q_motif"/>
</dbReference>
<dbReference type="Proteomes" id="UP001501510">
    <property type="component" value="Unassembled WGS sequence"/>
</dbReference>
<keyword evidence="11" id="KW-1185">Reference proteome</keyword>
<evidence type="ECO:0000259" key="7">
    <source>
        <dbReference type="PROSITE" id="PS51192"/>
    </source>
</evidence>
<dbReference type="Gene3D" id="3.40.50.300">
    <property type="entry name" value="P-loop containing nucleotide triphosphate hydrolases"/>
    <property type="match status" value="2"/>
</dbReference>
<accession>A0ABP3UNP3</accession>
<evidence type="ECO:0000313" key="11">
    <source>
        <dbReference type="Proteomes" id="UP001501510"/>
    </source>
</evidence>
<keyword evidence="5" id="KW-0694">RNA-binding</keyword>
<keyword evidence="3 5" id="KW-0347">Helicase</keyword>
<keyword evidence="4 5" id="KW-0067">ATP-binding</keyword>
<dbReference type="CDD" id="cd00268">
    <property type="entry name" value="DEADc"/>
    <property type="match status" value="1"/>
</dbReference>
<dbReference type="InterPro" id="IPR028619">
    <property type="entry name" value="DEAD_helicase_DbpA"/>
</dbReference>
<dbReference type="SMART" id="SM00490">
    <property type="entry name" value="HELICc"/>
    <property type="match status" value="1"/>
</dbReference>
<dbReference type="GO" id="GO:0004386">
    <property type="term" value="F:helicase activity"/>
    <property type="evidence" value="ECO:0007669"/>
    <property type="project" value="UniProtKB-KW"/>
</dbReference>
<dbReference type="EMBL" id="BAAACG010000008">
    <property type="protein sequence ID" value="GAA0737247.1"/>
    <property type="molecule type" value="Genomic_DNA"/>
</dbReference>
<feature type="domain" description="DEAD-box RNA helicase Q" evidence="9">
    <location>
        <begin position="6"/>
        <end position="34"/>
    </location>
</feature>
<dbReference type="PANTHER" id="PTHR47959">
    <property type="entry name" value="ATP-DEPENDENT RNA HELICASE RHLE-RELATED"/>
    <property type="match status" value="1"/>
</dbReference>
<dbReference type="CDD" id="cd18787">
    <property type="entry name" value="SF2_C_DEAD"/>
    <property type="match status" value="1"/>
</dbReference>
<evidence type="ECO:0000256" key="3">
    <source>
        <dbReference type="ARBA" id="ARBA00022806"/>
    </source>
</evidence>
<dbReference type="Pfam" id="PF03880">
    <property type="entry name" value="DbpA"/>
    <property type="match status" value="1"/>
</dbReference>
<feature type="short sequence motif" description="Q motif" evidence="6">
    <location>
        <begin position="6"/>
        <end position="34"/>
    </location>
</feature>
<evidence type="ECO:0000256" key="5">
    <source>
        <dbReference type="HAMAP-Rule" id="MF_00965"/>
    </source>
</evidence>
<dbReference type="InterPro" id="IPR050079">
    <property type="entry name" value="DEAD_box_RNA_helicase"/>
</dbReference>
<comment type="similarity">
    <text evidence="5">Belongs to the DEAD box helicase family. DbpA subfamily.</text>
</comment>
<dbReference type="Pfam" id="PF00271">
    <property type="entry name" value="Helicase_C"/>
    <property type="match status" value="1"/>
</dbReference>
<dbReference type="InterPro" id="IPR012677">
    <property type="entry name" value="Nucleotide-bd_a/b_plait_sf"/>
</dbReference>
<dbReference type="RefSeq" id="WP_343760091.1">
    <property type="nucleotide sequence ID" value="NZ_BAAACG010000008.1"/>
</dbReference>
<evidence type="ECO:0000259" key="9">
    <source>
        <dbReference type="PROSITE" id="PS51195"/>
    </source>
</evidence>